<organism evidence="1 2">
    <name type="scientific">Acer negundo</name>
    <name type="common">Box elder</name>
    <dbReference type="NCBI Taxonomy" id="4023"/>
    <lineage>
        <taxon>Eukaryota</taxon>
        <taxon>Viridiplantae</taxon>
        <taxon>Streptophyta</taxon>
        <taxon>Embryophyta</taxon>
        <taxon>Tracheophyta</taxon>
        <taxon>Spermatophyta</taxon>
        <taxon>Magnoliopsida</taxon>
        <taxon>eudicotyledons</taxon>
        <taxon>Gunneridae</taxon>
        <taxon>Pentapetalae</taxon>
        <taxon>rosids</taxon>
        <taxon>malvids</taxon>
        <taxon>Sapindales</taxon>
        <taxon>Sapindaceae</taxon>
        <taxon>Hippocastanoideae</taxon>
        <taxon>Acereae</taxon>
        <taxon>Acer</taxon>
    </lineage>
</organism>
<keyword evidence="2" id="KW-1185">Reference proteome</keyword>
<accession>A0AAD5P088</accession>
<dbReference type="EMBL" id="JAJSOW010000004">
    <property type="protein sequence ID" value="KAI9192483.1"/>
    <property type="molecule type" value="Genomic_DNA"/>
</dbReference>
<name>A0AAD5P088_ACENE</name>
<reference evidence="1" key="2">
    <citation type="submission" date="2023-02" db="EMBL/GenBank/DDBJ databases">
        <authorList>
            <person name="Swenson N.G."/>
            <person name="Wegrzyn J.L."/>
            <person name="Mcevoy S.L."/>
        </authorList>
    </citation>
    <scope>NUCLEOTIDE SEQUENCE</scope>
    <source>
        <strain evidence="1">91603</strain>
        <tissue evidence="1">Leaf</tissue>
    </source>
</reference>
<evidence type="ECO:0000313" key="1">
    <source>
        <dbReference type="EMBL" id="KAI9192483.1"/>
    </source>
</evidence>
<reference evidence="1" key="1">
    <citation type="journal article" date="2022" name="Plant J.">
        <title>Strategies of tolerance reflected in two North American maple genomes.</title>
        <authorList>
            <person name="McEvoy S.L."/>
            <person name="Sezen U.U."/>
            <person name="Trouern-Trend A."/>
            <person name="McMahon S.M."/>
            <person name="Schaberg P.G."/>
            <person name="Yang J."/>
            <person name="Wegrzyn J.L."/>
            <person name="Swenson N.G."/>
        </authorList>
    </citation>
    <scope>NUCLEOTIDE SEQUENCE</scope>
    <source>
        <strain evidence="1">91603</strain>
    </source>
</reference>
<protein>
    <submittedName>
        <fullName evidence="1">Uncharacterized protein</fullName>
    </submittedName>
</protein>
<evidence type="ECO:0000313" key="2">
    <source>
        <dbReference type="Proteomes" id="UP001064489"/>
    </source>
</evidence>
<proteinExistence type="predicted"/>
<dbReference type="AlphaFoldDB" id="A0AAD5P088"/>
<gene>
    <name evidence="1" type="ORF">LWI28_023500</name>
</gene>
<comment type="caution">
    <text evidence="1">The sequence shown here is derived from an EMBL/GenBank/DDBJ whole genome shotgun (WGS) entry which is preliminary data.</text>
</comment>
<dbReference type="Proteomes" id="UP001064489">
    <property type="component" value="Chromosome 6"/>
</dbReference>
<sequence>MRAEATKKRRAFSTSPRLQVNIKQSSSLLSVSLPFRSQATVFMSGKANQNRRFYAAVIVYRCSRVFGLKF</sequence>